<name>A0ABT5HMX5_9CAUL</name>
<reference evidence="1 2" key="1">
    <citation type="submission" date="2023-01" db="EMBL/GenBank/DDBJ databases">
        <title>Novel species of the genus Asticcacaulis isolated from rivers.</title>
        <authorList>
            <person name="Lu H."/>
        </authorList>
    </citation>
    <scope>NUCLEOTIDE SEQUENCE [LARGE SCALE GENOMIC DNA]</scope>
    <source>
        <strain evidence="1 2">LKC15W</strain>
    </source>
</reference>
<keyword evidence="2" id="KW-1185">Reference proteome</keyword>
<organism evidence="1 2">
    <name type="scientific">Asticcacaulis machinosus</name>
    <dbReference type="NCBI Taxonomy" id="2984211"/>
    <lineage>
        <taxon>Bacteria</taxon>
        <taxon>Pseudomonadati</taxon>
        <taxon>Pseudomonadota</taxon>
        <taxon>Alphaproteobacteria</taxon>
        <taxon>Caulobacterales</taxon>
        <taxon>Caulobacteraceae</taxon>
        <taxon>Asticcacaulis</taxon>
    </lineage>
</organism>
<sequence length="62" mass="7073">MLGTPAIKRSTATRHSIIPDLTLDDLLNDEMTRMVMEVDEVDEDNLREMLSLTAESLRLRLS</sequence>
<gene>
    <name evidence="1" type="ORF">PQU98_15655</name>
</gene>
<evidence type="ECO:0000313" key="2">
    <source>
        <dbReference type="Proteomes" id="UP001218579"/>
    </source>
</evidence>
<protein>
    <submittedName>
        <fullName evidence="1">Uncharacterized protein</fullName>
    </submittedName>
</protein>
<proteinExistence type="predicted"/>
<dbReference type="EMBL" id="JAQQKV010000004">
    <property type="protein sequence ID" value="MDC7677578.1"/>
    <property type="molecule type" value="Genomic_DNA"/>
</dbReference>
<evidence type="ECO:0000313" key="1">
    <source>
        <dbReference type="EMBL" id="MDC7677578.1"/>
    </source>
</evidence>
<comment type="caution">
    <text evidence="1">The sequence shown here is derived from an EMBL/GenBank/DDBJ whole genome shotgun (WGS) entry which is preliminary data.</text>
</comment>
<dbReference type="Proteomes" id="UP001218579">
    <property type="component" value="Unassembled WGS sequence"/>
</dbReference>
<dbReference type="RefSeq" id="WP_272745902.1">
    <property type="nucleotide sequence ID" value="NZ_JAQQKV010000004.1"/>
</dbReference>
<accession>A0ABT5HMX5</accession>